<proteinExistence type="predicted"/>
<keyword evidence="7" id="KW-1185">Reference proteome</keyword>
<dbReference type="Pfam" id="PF01638">
    <property type="entry name" value="HxlR"/>
    <property type="match status" value="1"/>
</dbReference>
<reference evidence="6 7" key="1">
    <citation type="journal article" date="2018" name="Int. J. Syst. Evol. Microbiol.">
        <title>Glycomyces paridis sp. nov., isolated from the medicinal plant Paris polyphylla.</title>
        <authorList>
            <person name="Fang X.M."/>
            <person name="Bai J.L."/>
            <person name="Su J."/>
            <person name="Zhao L.L."/>
            <person name="Liu H.Y."/>
            <person name="Ma B.P."/>
            <person name="Zhang Y.Q."/>
            <person name="Yu L.Y."/>
        </authorList>
    </citation>
    <scope>NUCLEOTIDE SEQUENCE [LARGE SCALE GENOMIC DNA]</scope>
    <source>
        <strain evidence="6 7">CPCC 204357</strain>
    </source>
</reference>
<dbReference type="InterPro" id="IPR036390">
    <property type="entry name" value="WH_DNA-bd_sf"/>
</dbReference>
<dbReference type="SUPFAM" id="SSF46785">
    <property type="entry name" value="Winged helix' DNA-binding domain"/>
    <property type="match status" value="1"/>
</dbReference>
<evidence type="ECO:0000256" key="4">
    <source>
        <dbReference type="SAM" id="MobiDB-lite"/>
    </source>
</evidence>
<feature type="domain" description="HTH hxlR-type" evidence="5">
    <location>
        <begin position="12"/>
        <end position="109"/>
    </location>
</feature>
<dbReference type="OrthoDB" id="5183359at2"/>
<keyword evidence="1" id="KW-0805">Transcription regulation</keyword>
<dbReference type="PANTHER" id="PTHR33204:SF18">
    <property type="entry name" value="TRANSCRIPTIONAL REGULATORY PROTEIN"/>
    <property type="match status" value="1"/>
</dbReference>
<sequence>MALGKDYNGQDCTLSRALELLGERWTLLVVQNAIYGVRRFSDFQKRLDIPKAVLADRLANLTEGGVLERRPYQASPPRYEYVPTEAGVELWPVIYQLGVWGKRHIGGEPPRLFRHAECGGDLLPSTDCVRCGPLHPGDIEMYPGPGPKRDDPVSRAMNRPRRLLEPLVPEAS</sequence>
<feature type="region of interest" description="Disordered" evidence="4">
    <location>
        <begin position="140"/>
        <end position="172"/>
    </location>
</feature>
<evidence type="ECO:0000313" key="7">
    <source>
        <dbReference type="Proteomes" id="UP000305792"/>
    </source>
</evidence>
<dbReference type="Gene3D" id="1.10.10.10">
    <property type="entry name" value="Winged helix-like DNA-binding domain superfamily/Winged helix DNA-binding domain"/>
    <property type="match status" value="1"/>
</dbReference>
<dbReference type="AlphaFoldDB" id="A0A4S8PG76"/>
<accession>A0A4S8PG76</accession>
<evidence type="ECO:0000313" key="6">
    <source>
        <dbReference type="EMBL" id="THV29517.1"/>
    </source>
</evidence>
<dbReference type="EMBL" id="STGX01000005">
    <property type="protein sequence ID" value="THV29517.1"/>
    <property type="molecule type" value="Genomic_DNA"/>
</dbReference>
<evidence type="ECO:0000259" key="5">
    <source>
        <dbReference type="PROSITE" id="PS51118"/>
    </source>
</evidence>
<evidence type="ECO:0000256" key="3">
    <source>
        <dbReference type="ARBA" id="ARBA00023163"/>
    </source>
</evidence>
<dbReference type="RefSeq" id="WP_136529260.1">
    <property type="nucleotide sequence ID" value="NZ_STGX01000005.1"/>
</dbReference>
<dbReference type="PROSITE" id="PS51118">
    <property type="entry name" value="HTH_HXLR"/>
    <property type="match status" value="1"/>
</dbReference>
<protein>
    <submittedName>
        <fullName evidence="6">Helix-turn-helix transcriptional regulator</fullName>
    </submittedName>
</protein>
<evidence type="ECO:0000256" key="2">
    <source>
        <dbReference type="ARBA" id="ARBA00023125"/>
    </source>
</evidence>
<gene>
    <name evidence="6" type="ORF">E9998_08395</name>
</gene>
<name>A0A4S8PG76_9ACTN</name>
<evidence type="ECO:0000256" key="1">
    <source>
        <dbReference type="ARBA" id="ARBA00023015"/>
    </source>
</evidence>
<dbReference type="InterPro" id="IPR036388">
    <property type="entry name" value="WH-like_DNA-bd_sf"/>
</dbReference>
<organism evidence="6 7">
    <name type="scientific">Glycomyces paridis</name>
    <dbReference type="NCBI Taxonomy" id="2126555"/>
    <lineage>
        <taxon>Bacteria</taxon>
        <taxon>Bacillati</taxon>
        <taxon>Actinomycetota</taxon>
        <taxon>Actinomycetes</taxon>
        <taxon>Glycomycetales</taxon>
        <taxon>Glycomycetaceae</taxon>
        <taxon>Glycomyces</taxon>
    </lineage>
</organism>
<keyword evidence="3" id="KW-0804">Transcription</keyword>
<dbReference type="Proteomes" id="UP000305792">
    <property type="component" value="Unassembled WGS sequence"/>
</dbReference>
<dbReference type="InterPro" id="IPR002577">
    <property type="entry name" value="HTH_HxlR"/>
</dbReference>
<dbReference type="PANTHER" id="PTHR33204">
    <property type="entry name" value="TRANSCRIPTIONAL REGULATOR, MARR FAMILY"/>
    <property type="match status" value="1"/>
</dbReference>
<keyword evidence="2" id="KW-0238">DNA-binding</keyword>
<comment type="caution">
    <text evidence="6">The sequence shown here is derived from an EMBL/GenBank/DDBJ whole genome shotgun (WGS) entry which is preliminary data.</text>
</comment>
<dbReference type="GO" id="GO:0003677">
    <property type="term" value="F:DNA binding"/>
    <property type="evidence" value="ECO:0007669"/>
    <property type="project" value="UniProtKB-KW"/>
</dbReference>